<comment type="caution">
    <text evidence="9">The sequence shown here is derived from an EMBL/GenBank/DDBJ whole genome shotgun (WGS) entry which is preliminary data.</text>
</comment>
<comment type="similarity">
    <text evidence="2 6">Belongs to the RRF family.</text>
</comment>
<dbReference type="CDD" id="cd00520">
    <property type="entry name" value="RRF"/>
    <property type="match status" value="1"/>
</dbReference>
<dbReference type="NCBIfam" id="TIGR00496">
    <property type="entry name" value="frr"/>
    <property type="match status" value="1"/>
</dbReference>
<proteinExistence type="inferred from homology"/>
<dbReference type="Gene3D" id="3.30.1360.40">
    <property type="match status" value="1"/>
</dbReference>
<evidence type="ECO:0000256" key="4">
    <source>
        <dbReference type="ARBA" id="ARBA00022917"/>
    </source>
</evidence>
<evidence type="ECO:0000313" key="9">
    <source>
        <dbReference type="EMBL" id="KRO61083.1"/>
    </source>
</evidence>
<dbReference type="Proteomes" id="UP000051269">
    <property type="component" value="Unassembled WGS sequence"/>
</dbReference>
<dbReference type="PANTHER" id="PTHR20982:SF3">
    <property type="entry name" value="MITOCHONDRIAL RIBOSOME RECYCLING FACTOR PSEUDO 1"/>
    <property type="match status" value="1"/>
</dbReference>
<feature type="region of interest" description="Disordered" evidence="7">
    <location>
        <begin position="140"/>
        <end position="159"/>
    </location>
</feature>
<dbReference type="FunFam" id="1.10.132.20:FF:000001">
    <property type="entry name" value="Ribosome-recycling factor"/>
    <property type="match status" value="1"/>
</dbReference>
<comment type="function">
    <text evidence="5 6">Responsible for the release of ribosomes from messenger RNA at the termination of protein biosynthesis. May increase the efficiency of translation by recycling ribosomes from one round of translation to another.</text>
</comment>
<evidence type="ECO:0000256" key="7">
    <source>
        <dbReference type="SAM" id="MobiDB-lite"/>
    </source>
</evidence>
<dbReference type="InterPro" id="IPR023584">
    <property type="entry name" value="Ribosome_recyc_fac_dom"/>
</dbReference>
<gene>
    <name evidence="6" type="primary">frr</name>
    <name evidence="9" type="ORF">ABR82_03150</name>
</gene>
<accession>A0A0R2RJG3</accession>
<dbReference type="Gene3D" id="1.10.132.20">
    <property type="entry name" value="Ribosome-recycling factor"/>
    <property type="match status" value="1"/>
</dbReference>
<dbReference type="InterPro" id="IPR002661">
    <property type="entry name" value="Ribosome_recyc_fac"/>
</dbReference>
<dbReference type="InterPro" id="IPR036191">
    <property type="entry name" value="RRF_sf"/>
</dbReference>
<dbReference type="GO" id="GO:0006415">
    <property type="term" value="P:translational termination"/>
    <property type="evidence" value="ECO:0007669"/>
    <property type="project" value="UniProtKB-UniRule"/>
</dbReference>
<dbReference type="PANTHER" id="PTHR20982">
    <property type="entry name" value="RIBOSOME RECYCLING FACTOR"/>
    <property type="match status" value="1"/>
</dbReference>
<reference evidence="9 10" key="1">
    <citation type="submission" date="2015-10" db="EMBL/GenBank/DDBJ databases">
        <title>Metagenome-Assembled Genomes uncover a global brackish microbiome.</title>
        <authorList>
            <person name="Hugerth L.W."/>
            <person name="Larsson J."/>
            <person name="Alneberg J."/>
            <person name="Lindh M.V."/>
            <person name="Legrand C."/>
            <person name="Pinhassi J."/>
            <person name="Andersson A.F."/>
        </authorList>
    </citation>
    <scope>NUCLEOTIDE SEQUENCE [LARGE SCALE GENOMIC DNA]</scope>
    <source>
        <strain evidence="9">BACL18 MAG-120507-bin52</strain>
    </source>
</reference>
<evidence type="ECO:0000256" key="6">
    <source>
        <dbReference type="HAMAP-Rule" id="MF_00040"/>
    </source>
</evidence>
<keyword evidence="4 6" id="KW-0648">Protein biosynthesis</keyword>
<name>A0A0R2RJG3_9BACT</name>
<evidence type="ECO:0000259" key="8">
    <source>
        <dbReference type="Pfam" id="PF01765"/>
    </source>
</evidence>
<feature type="domain" description="Ribosome recycling factor" evidence="8">
    <location>
        <begin position="22"/>
        <end position="184"/>
    </location>
</feature>
<evidence type="ECO:0000313" key="10">
    <source>
        <dbReference type="Proteomes" id="UP000051269"/>
    </source>
</evidence>
<dbReference type="Pfam" id="PF01765">
    <property type="entry name" value="RRF"/>
    <property type="match status" value="1"/>
</dbReference>
<sequence length="186" mass="20938">MPSDDILLETEEKMEKTLRKVEEDFQGVRTGKASASLVENLRVEAYGSTMRLKELAGITAPEPRLLVVQPWDATTVDPVRKALEESQLGITPQVDGKIIRLPIPQLSEERRRDLIKLIGKLAEDGRVALRHERRHGLEALKKEQKDGKMTEDDLSTGEKEVQKLTDQYTGKIEALVTSKEAELLKV</sequence>
<evidence type="ECO:0000256" key="5">
    <source>
        <dbReference type="ARBA" id="ARBA00025050"/>
    </source>
</evidence>
<dbReference type="HAMAP" id="MF_00040">
    <property type="entry name" value="RRF"/>
    <property type="match status" value="1"/>
</dbReference>
<dbReference type="EMBL" id="LIBO01000249">
    <property type="protein sequence ID" value="KRO61083.1"/>
    <property type="molecule type" value="Genomic_DNA"/>
</dbReference>
<comment type="subcellular location">
    <subcellularLocation>
        <location evidence="1 6">Cytoplasm</location>
    </subcellularLocation>
</comment>
<evidence type="ECO:0000256" key="1">
    <source>
        <dbReference type="ARBA" id="ARBA00004496"/>
    </source>
</evidence>
<keyword evidence="3 6" id="KW-0963">Cytoplasm</keyword>
<dbReference type="FunFam" id="3.30.1360.40:FF:000001">
    <property type="entry name" value="Ribosome-recycling factor"/>
    <property type="match status" value="1"/>
</dbReference>
<dbReference type="GO" id="GO:0005737">
    <property type="term" value="C:cytoplasm"/>
    <property type="evidence" value="ECO:0007669"/>
    <property type="project" value="UniProtKB-SubCell"/>
</dbReference>
<protein>
    <recommendedName>
        <fullName evidence="6">Ribosome-recycling factor</fullName>
        <shortName evidence="6">RRF</shortName>
    </recommendedName>
    <alternativeName>
        <fullName evidence="6">Ribosome-releasing factor</fullName>
    </alternativeName>
</protein>
<organism evidence="9 10">
    <name type="scientific">Verrucomicrobia subdivision 6 bacterium BACL9 MAG-120507-bin52</name>
    <dbReference type="NCBI Taxonomy" id="1655590"/>
    <lineage>
        <taxon>Bacteria</taxon>
        <taxon>Pseudomonadati</taxon>
        <taxon>Verrucomicrobiota</taxon>
        <taxon>Verrucomicrobiia</taxon>
        <taxon>Verrucomicrobiales</taxon>
        <taxon>Verrucomicrobia subdivision 6</taxon>
    </lineage>
</organism>
<dbReference type="SUPFAM" id="SSF55194">
    <property type="entry name" value="Ribosome recycling factor, RRF"/>
    <property type="match status" value="1"/>
</dbReference>
<dbReference type="GO" id="GO:0043023">
    <property type="term" value="F:ribosomal large subunit binding"/>
    <property type="evidence" value="ECO:0007669"/>
    <property type="project" value="TreeGrafter"/>
</dbReference>
<evidence type="ECO:0000256" key="2">
    <source>
        <dbReference type="ARBA" id="ARBA00005912"/>
    </source>
</evidence>
<evidence type="ECO:0000256" key="3">
    <source>
        <dbReference type="ARBA" id="ARBA00022490"/>
    </source>
</evidence>
<dbReference type="AlphaFoldDB" id="A0A0R2RJG3"/>